<evidence type="ECO:0000313" key="1">
    <source>
        <dbReference type="EMBL" id="EDS14176.1"/>
    </source>
</evidence>
<protein>
    <submittedName>
        <fullName evidence="1">Uncharacterized protein</fullName>
    </submittedName>
</protein>
<evidence type="ECO:0000313" key="2">
    <source>
        <dbReference type="Proteomes" id="UP000004713"/>
    </source>
</evidence>
<reference evidence="1 2" key="1">
    <citation type="submission" date="2007-11" db="EMBL/GenBank/DDBJ databases">
        <title>Draft genome sequence of Bacteroides stercoris(ATCC 43183).</title>
        <authorList>
            <person name="Sudarsanam P."/>
            <person name="Ley R."/>
            <person name="Guruge J."/>
            <person name="Turnbaugh P.J."/>
            <person name="Mahowald M."/>
            <person name="Liep D."/>
            <person name="Gordon J."/>
        </authorList>
    </citation>
    <scope>NUCLEOTIDE SEQUENCE [LARGE SCALE GENOMIC DNA]</scope>
    <source>
        <strain evidence="1 2">ATCC 43183</strain>
    </source>
</reference>
<comment type="caution">
    <text evidence="1">The sequence shown here is derived from an EMBL/GenBank/DDBJ whole genome shotgun (WGS) entry which is preliminary data.</text>
</comment>
<dbReference type="AlphaFoldDB" id="B0NUY3"/>
<dbReference type="Proteomes" id="UP000004713">
    <property type="component" value="Unassembled WGS sequence"/>
</dbReference>
<organism evidence="1 2">
    <name type="scientific">Bacteroides stercoris ATCC 43183</name>
    <dbReference type="NCBI Taxonomy" id="449673"/>
    <lineage>
        <taxon>Bacteria</taxon>
        <taxon>Pseudomonadati</taxon>
        <taxon>Bacteroidota</taxon>
        <taxon>Bacteroidia</taxon>
        <taxon>Bacteroidales</taxon>
        <taxon>Bacteroidaceae</taxon>
        <taxon>Bacteroides</taxon>
    </lineage>
</organism>
<proteinExistence type="predicted"/>
<sequence>MSVIIMNDLLGGRRLRQNATLCFATGRSAQKIRSLYCTVV</sequence>
<dbReference type="HOGENOM" id="CLU_3285252_0_0_10"/>
<reference evidence="1 2" key="2">
    <citation type="submission" date="2007-11" db="EMBL/GenBank/DDBJ databases">
        <authorList>
            <person name="Fulton L."/>
            <person name="Clifton S."/>
            <person name="Fulton B."/>
            <person name="Xu J."/>
            <person name="Minx P."/>
            <person name="Pepin K.H."/>
            <person name="Johnson M."/>
            <person name="Thiruvilangam P."/>
            <person name="Bhonagiri V."/>
            <person name="Nash W.E."/>
            <person name="Mardis E.R."/>
            <person name="Wilson R.K."/>
        </authorList>
    </citation>
    <scope>NUCLEOTIDE SEQUENCE [LARGE SCALE GENOMIC DNA]</scope>
    <source>
        <strain evidence="1 2">ATCC 43183</strain>
    </source>
</reference>
<name>B0NUY3_BACSE</name>
<accession>B0NUY3</accession>
<gene>
    <name evidence="1" type="ORF">BACSTE_03320</name>
</gene>
<dbReference type="EMBL" id="ABFZ02000022">
    <property type="protein sequence ID" value="EDS14176.1"/>
    <property type="molecule type" value="Genomic_DNA"/>
</dbReference>